<dbReference type="GO" id="GO:0008984">
    <property type="term" value="F:protein-glutamate methylesterase activity"/>
    <property type="evidence" value="ECO:0007669"/>
    <property type="project" value="UniProtKB-EC"/>
</dbReference>
<dbReference type="InterPro" id="IPR000673">
    <property type="entry name" value="Sig_transdc_resp-reg_Me-estase"/>
</dbReference>
<protein>
    <recommendedName>
        <fullName evidence="2">protein-glutamate methylesterase</fullName>
        <ecNumber evidence="2">3.1.1.61</ecNumber>
    </recommendedName>
</protein>
<feature type="domain" description="CheB-type methylesterase" evidence="4">
    <location>
        <begin position="2"/>
        <end position="176"/>
    </location>
</feature>
<dbReference type="PANTHER" id="PTHR42872">
    <property type="entry name" value="PROTEIN-GLUTAMATE METHYLESTERASE/PROTEIN-GLUTAMINE GLUTAMINASE"/>
    <property type="match status" value="1"/>
</dbReference>
<dbReference type="EC" id="3.1.1.61" evidence="2"/>
<evidence type="ECO:0000313" key="5">
    <source>
        <dbReference type="EMBL" id="GLC62875.1"/>
    </source>
</evidence>
<dbReference type="GO" id="GO:0005737">
    <property type="term" value="C:cytoplasm"/>
    <property type="evidence" value="ECO:0007669"/>
    <property type="project" value="InterPro"/>
</dbReference>
<dbReference type="AlphaFoldDB" id="A0A9W6C3V0"/>
<accession>A0A9W6C3V0</accession>
<evidence type="ECO:0000313" key="6">
    <source>
        <dbReference type="Proteomes" id="UP001165080"/>
    </source>
</evidence>
<reference evidence="5 6" key="1">
    <citation type="journal article" date="2023" name="Commun. Biol.">
        <title>Reorganization of the ancestral sex-determining regions during the evolution of trioecy in Pleodorina starrii.</title>
        <authorList>
            <person name="Takahashi K."/>
            <person name="Suzuki S."/>
            <person name="Kawai-Toyooka H."/>
            <person name="Yamamoto K."/>
            <person name="Hamaji T."/>
            <person name="Ootsuki R."/>
            <person name="Yamaguchi H."/>
            <person name="Kawachi M."/>
            <person name="Higashiyama T."/>
            <person name="Nozaki H."/>
        </authorList>
    </citation>
    <scope>NUCLEOTIDE SEQUENCE [LARGE SCALE GENOMIC DNA]</scope>
    <source>
        <strain evidence="5 6">NIES-4479</strain>
    </source>
</reference>
<keyword evidence="6" id="KW-1185">Reference proteome</keyword>
<dbReference type="PANTHER" id="PTHR42872:SF6">
    <property type="entry name" value="PROTEIN-GLUTAMATE METHYLESTERASE_PROTEIN-GLUTAMINE GLUTAMINASE"/>
    <property type="match status" value="1"/>
</dbReference>
<organism evidence="5 6">
    <name type="scientific">Pleodorina starrii</name>
    <dbReference type="NCBI Taxonomy" id="330485"/>
    <lineage>
        <taxon>Eukaryota</taxon>
        <taxon>Viridiplantae</taxon>
        <taxon>Chlorophyta</taxon>
        <taxon>core chlorophytes</taxon>
        <taxon>Chlorophyceae</taxon>
        <taxon>CS clade</taxon>
        <taxon>Chlamydomonadales</taxon>
        <taxon>Volvocaceae</taxon>
        <taxon>Pleodorina</taxon>
    </lineage>
</organism>
<dbReference type="EMBL" id="BRXU01000073">
    <property type="protein sequence ID" value="GLC62875.1"/>
    <property type="molecule type" value="Genomic_DNA"/>
</dbReference>
<proteinExistence type="predicted"/>
<dbReference type="Pfam" id="PF01339">
    <property type="entry name" value="CheB_methylest"/>
    <property type="match status" value="1"/>
</dbReference>
<gene>
    <name evidence="5" type="primary">PLESTB004041</name>
    <name evidence="5" type="ORF">PLESTB_001953700</name>
</gene>
<dbReference type="GO" id="GO:0006935">
    <property type="term" value="P:chemotaxis"/>
    <property type="evidence" value="ECO:0007669"/>
    <property type="project" value="InterPro"/>
</dbReference>
<evidence type="ECO:0000259" key="4">
    <source>
        <dbReference type="PROSITE" id="PS50122"/>
    </source>
</evidence>
<dbReference type="Gene3D" id="3.40.50.180">
    <property type="entry name" value="Methylesterase CheB, C-terminal domain"/>
    <property type="match status" value="1"/>
</dbReference>
<dbReference type="CDD" id="cd16433">
    <property type="entry name" value="CheB"/>
    <property type="match status" value="1"/>
</dbReference>
<dbReference type="Proteomes" id="UP001165080">
    <property type="component" value="Unassembled WGS sequence"/>
</dbReference>
<dbReference type="PROSITE" id="PS50122">
    <property type="entry name" value="CHEB"/>
    <property type="match status" value="1"/>
</dbReference>
<dbReference type="InterPro" id="IPR035909">
    <property type="entry name" value="CheB_C"/>
</dbReference>
<dbReference type="InterPro" id="IPR011247">
    <property type="entry name" value="Chemotax_prot-Glu_Me-esterase"/>
</dbReference>
<evidence type="ECO:0000256" key="2">
    <source>
        <dbReference type="ARBA" id="ARBA00039140"/>
    </source>
</evidence>
<dbReference type="GO" id="GO:0000156">
    <property type="term" value="F:phosphorelay response regulator activity"/>
    <property type="evidence" value="ECO:0007669"/>
    <property type="project" value="InterPro"/>
</dbReference>
<evidence type="ECO:0000256" key="1">
    <source>
        <dbReference type="ARBA" id="ARBA00022801"/>
    </source>
</evidence>
<dbReference type="PIRSF" id="PIRSF036461">
    <property type="entry name" value="Chmtx_methlestr"/>
    <property type="match status" value="1"/>
</dbReference>
<name>A0A9W6C3V0_9CHLO</name>
<evidence type="ECO:0000256" key="3">
    <source>
        <dbReference type="ARBA" id="ARBA00048267"/>
    </source>
</evidence>
<comment type="caution">
    <text evidence="5">The sequence shown here is derived from an EMBL/GenBank/DDBJ whole genome shotgun (WGS) entry which is preliminary data.</text>
</comment>
<dbReference type="SUPFAM" id="SSF52738">
    <property type="entry name" value="Methylesterase CheB, C-terminal domain"/>
    <property type="match status" value="1"/>
</dbReference>
<keyword evidence="1" id="KW-0378">Hydrolase</keyword>
<sequence>MDQQHKDIVAIGGSAGSGEVLQTILKNLPSNLPASIFITTIRSALPVSTAIDGQPVEPGHVYVAPPDGHLLVIGDTIRLGVGPRENMARPAIDPMFRSVALSFGPRAVGLVLSGMLDDGAAGLHAIKSCGGTTVVQHPLDAASDEMPLAALQATEVDHVERADDLASTIVDIVGTVTTAEHHPSDALRLEVEIAAGRRLGSSELQKIADPSPMSCPHCQGVLSEVRDARPLRYRCQIGHAYTAESLASHMIGHVGEAIRVAMRVMEERVTLVEHMARDARTTGRKAVAELYDARAAEYRGYAETLRNAAMTTLDTDGPARMRE</sequence>
<comment type="catalytic activity">
    <reaction evidence="3">
        <text>[protein]-L-glutamate 5-O-methyl ester + H2O = L-glutamyl-[protein] + methanol + H(+)</text>
        <dbReference type="Rhea" id="RHEA:23236"/>
        <dbReference type="Rhea" id="RHEA-COMP:10208"/>
        <dbReference type="Rhea" id="RHEA-COMP:10311"/>
        <dbReference type="ChEBI" id="CHEBI:15377"/>
        <dbReference type="ChEBI" id="CHEBI:15378"/>
        <dbReference type="ChEBI" id="CHEBI:17790"/>
        <dbReference type="ChEBI" id="CHEBI:29973"/>
        <dbReference type="ChEBI" id="CHEBI:82795"/>
        <dbReference type="EC" id="3.1.1.61"/>
    </reaction>
</comment>